<accession>A0A328ARL7</accession>
<feature type="transmembrane region" description="Helical" evidence="1">
    <location>
        <begin position="78"/>
        <end position="97"/>
    </location>
</feature>
<dbReference type="EMBL" id="QFYQ01000001">
    <property type="protein sequence ID" value="RAK55588.1"/>
    <property type="molecule type" value="Genomic_DNA"/>
</dbReference>
<sequence length="355" mass="37543">MLLNVQALRGLAAFLVVFVHLETLARLAGLPAGITVFGNSGVDVFFVISGLIMVVTTSGRRQTPQGFLRNRLTRIAPLYWAITLAVFALAVVAPSLLQSTTADPIQLAKSLAFIPYARADGAMHPVVFVGWTLNYEMAFYVIFALGLLLPSRRAGLALSIAVLAAAAAAGLVLRPADPVLAFYTAPMILEFGAGMLLGALFVADRLPRSRAAGWIAVAAGAAAFAVMVLAPTLWPSVDRAWAAGIPALVIVTSGLVAERAGLVLRQGWIQLLGASSYATYLTHFFCTQVVSKAGERLAGLGPAMAWALIPVAFVLVAMVGVFAHRRIELPLTELARRWLAPLGPRPRPTIAGGAW</sequence>
<comment type="caution">
    <text evidence="3">The sequence shown here is derived from an EMBL/GenBank/DDBJ whole genome shotgun (WGS) entry which is preliminary data.</text>
</comment>
<evidence type="ECO:0000313" key="3">
    <source>
        <dbReference type="EMBL" id="RAK55588.1"/>
    </source>
</evidence>
<feature type="transmembrane region" description="Helical" evidence="1">
    <location>
        <begin position="128"/>
        <end position="149"/>
    </location>
</feature>
<evidence type="ECO:0000259" key="2">
    <source>
        <dbReference type="Pfam" id="PF01757"/>
    </source>
</evidence>
<gene>
    <name evidence="3" type="ORF">DJ017_14260</name>
</gene>
<feature type="domain" description="Acyltransferase 3" evidence="2">
    <location>
        <begin position="5"/>
        <end position="318"/>
    </location>
</feature>
<name>A0A328ARL7_9CAUL</name>
<dbReference type="InterPro" id="IPR050879">
    <property type="entry name" value="Acyltransferase_3"/>
</dbReference>
<feature type="transmembrane region" description="Helical" evidence="1">
    <location>
        <begin position="269"/>
        <end position="291"/>
    </location>
</feature>
<reference evidence="4" key="1">
    <citation type="submission" date="2018-05" db="EMBL/GenBank/DDBJ databases">
        <authorList>
            <person name="Li X."/>
        </authorList>
    </citation>
    <scope>NUCLEOTIDE SEQUENCE [LARGE SCALE GENOMIC DNA]</scope>
    <source>
        <strain evidence="4">LX32</strain>
    </source>
</reference>
<evidence type="ECO:0000313" key="4">
    <source>
        <dbReference type="Proteomes" id="UP000249254"/>
    </source>
</evidence>
<feature type="transmembrane region" description="Helical" evidence="1">
    <location>
        <begin position="180"/>
        <end position="202"/>
    </location>
</feature>
<feature type="transmembrane region" description="Helical" evidence="1">
    <location>
        <begin position="240"/>
        <end position="257"/>
    </location>
</feature>
<dbReference type="GO" id="GO:0016747">
    <property type="term" value="F:acyltransferase activity, transferring groups other than amino-acyl groups"/>
    <property type="evidence" value="ECO:0007669"/>
    <property type="project" value="InterPro"/>
</dbReference>
<dbReference type="GO" id="GO:0000271">
    <property type="term" value="P:polysaccharide biosynthetic process"/>
    <property type="evidence" value="ECO:0007669"/>
    <property type="project" value="TreeGrafter"/>
</dbReference>
<dbReference type="GO" id="GO:0016020">
    <property type="term" value="C:membrane"/>
    <property type="evidence" value="ECO:0007669"/>
    <property type="project" value="TreeGrafter"/>
</dbReference>
<keyword evidence="1" id="KW-0812">Transmembrane</keyword>
<dbReference type="Pfam" id="PF01757">
    <property type="entry name" value="Acyl_transf_3"/>
    <property type="match status" value="1"/>
</dbReference>
<feature type="transmembrane region" description="Helical" evidence="1">
    <location>
        <begin position="303"/>
        <end position="323"/>
    </location>
</feature>
<dbReference type="OrthoDB" id="9767863at2"/>
<dbReference type="Proteomes" id="UP000249254">
    <property type="component" value="Unassembled WGS sequence"/>
</dbReference>
<keyword evidence="1" id="KW-1133">Transmembrane helix</keyword>
<dbReference type="PANTHER" id="PTHR23028:SF131">
    <property type="entry name" value="BLR2367 PROTEIN"/>
    <property type="match status" value="1"/>
</dbReference>
<keyword evidence="3" id="KW-0012">Acyltransferase</keyword>
<dbReference type="PANTHER" id="PTHR23028">
    <property type="entry name" value="ACETYLTRANSFERASE"/>
    <property type="match status" value="1"/>
</dbReference>
<protein>
    <submittedName>
        <fullName evidence="3">Acyltransferase</fullName>
    </submittedName>
</protein>
<feature type="transmembrane region" description="Helical" evidence="1">
    <location>
        <begin position="37"/>
        <end position="57"/>
    </location>
</feature>
<organism evidence="3 4">
    <name type="scientific">Phenylobacterium soli</name>
    <dbReference type="NCBI Taxonomy" id="2170551"/>
    <lineage>
        <taxon>Bacteria</taxon>
        <taxon>Pseudomonadati</taxon>
        <taxon>Pseudomonadota</taxon>
        <taxon>Alphaproteobacteria</taxon>
        <taxon>Caulobacterales</taxon>
        <taxon>Caulobacteraceae</taxon>
        <taxon>Phenylobacterium</taxon>
    </lineage>
</organism>
<feature type="transmembrane region" description="Helical" evidence="1">
    <location>
        <begin position="156"/>
        <end position="174"/>
    </location>
</feature>
<proteinExistence type="predicted"/>
<dbReference type="AlphaFoldDB" id="A0A328ARL7"/>
<dbReference type="InterPro" id="IPR002656">
    <property type="entry name" value="Acyl_transf_3_dom"/>
</dbReference>
<evidence type="ECO:0000256" key="1">
    <source>
        <dbReference type="SAM" id="Phobius"/>
    </source>
</evidence>
<keyword evidence="3" id="KW-0808">Transferase</keyword>
<keyword evidence="4" id="KW-1185">Reference proteome</keyword>
<dbReference type="RefSeq" id="WP_111529336.1">
    <property type="nucleotide sequence ID" value="NZ_JBHRSG010000003.1"/>
</dbReference>
<feature type="transmembrane region" description="Helical" evidence="1">
    <location>
        <begin position="214"/>
        <end position="234"/>
    </location>
</feature>
<keyword evidence="1" id="KW-0472">Membrane</keyword>